<gene>
    <name evidence="6" type="ORF">N7460_007235</name>
</gene>
<protein>
    <submittedName>
        <fullName evidence="6">Tetratricopeptide-like helical</fullName>
    </submittedName>
</protein>
<evidence type="ECO:0000256" key="2">
    <source>
        <dbReference type="ARBA" id="ARBA00022803"/>
    </source>
</evidence>
<dbReference type="Pfam" id="PF13181">
    <property type="entry name" value="TPR_8"/>
    <property type="match status" value="1"/>
</dbReference>
<dbReference type="PANTHER" id="PTHR45641">
    <property type="entry name" value="TETRATRICOPEPTIDE REPEAT PROTEIN (AFU_ORTHOLOGUE AFUA_6G03870)"/>
    <property type="match status" value="1"/>
</dbReference>
<dbReference type="InterPro" id="IPR019734">
    <property type="entry name" value="TPR_rpt"/>
</dbReference>
<keyword evidence="2 3" id="KW-0802">TPR repeat</keyword>
<dbReference type="InterPro" id="IPR056681">
    <property type="entry name" value="DUF7779"/>
</dbReference>
<dbReference type="SMART" id="SM00028">
    <property type="entry name" value="TPR"/>
    <property type="match status" value="6"/>
</dbReference>
<dbReference type="Proteomes" id="UP001219568">
    <property type="component" value="Unassembled WGS sequence"/>
</dbReference>
<evidence type="ECO:0000256" key="3">
    <source>
        <dbReference type="PROSITE-ProRule" id="PRU00339"/>
    </source>
</evidence>
<evidence type="ECO:0000313" key="6">
    <source>
        <dbReference type="EMBL" id="KAJ6039203.1"/>
    </source>
</evidence>
<dbReference type="SUPFAM" id="SSF48452">
    <property type="entry name" value="TPR-like"/>
    <property type="match status" value="2"/>
</dbReference>
<evidence type="ECO:0000313" key="7">
    <source>
        <dbReference type="Proteomes" id="UP001219568"/>
    </source>
</evidence>
<dbReference type="PANTHER" id="PTHR45641:SF19">
    <property type="entry name" value="NEPHROCYSTIN-3"/>
    <property type="match status" value="1"/>
</dbReference>
<dbReference type="Pfam" id="PF25000">
    <property type="entry name" value="DUF7779"/>
    <property type="match status" value="1"/>
</dbReference>
<evidence type="ECO:0000256" key="1">
    <source>
        <dbReference type="ARBA" id="ARBA00022737"/>
    </source>
</evidence>
<keyword evidence="1" id="KW-0677">Repeat</keyword>
<dbReference type="PROSITE" id="PS50005">
    <property type="entry name" value="TPR"/>
    <property type="match status" value="1"/>
</dbReference>
<dbReference type="InterPro" id="IPR027417">
    <property type="entry name" value="P-loop_NTPase"/>
</dbReference>
<organism evidence="6 7">
    <name type="scientific">Penicillium canescens</name>
    <dbReference type="NCBI Taxonomy" id="5083"/>
    <lineage>
        <taxon>Eukaryota</taxon>
        <taxon>Fungi</taxon>
        <taxon>Dikarya</taxon>
        <taxon>Ascomycota</taxon>
        <taxon>Pezizomycotina</taxon>
        <taxon>Eurotiomycetes</taxon>
        <taxon>Eurotiomycetidae</taxon>
        <taxon>Eurotiales</taxon>
        <taxon>Aspergillaceae</taxon>
        <taxon>Penicillium</taxon>
    </lineage>
</organism>
<sequence>MATHPEEFNTSEYCGARWNDAVQLCKDRLPLADFKKVLECSTCEELIHSLQKTAEQANKKIPWLLGRLDPFLHAIRQLNLACALALGARFTAGGIIWGIMMLLIEVTVQSEQLLTRTVELTDQLTGHMELLQLYHPLEYGNALLDKAIVEVFVEIIMFWSHTVRFLRRNPVESLAVAAWTTNVLSEFRQTVSRIDAKVNHVKAIISAIEQRRKMENDAVVSRSEVTYAMANPRLNNPSASHSNYDEGVVQSMAELPCNNIPLARNQSFFGRDEILTNIRTFIRDNDINRQQRSMMLWSAGGVGKTQIALAYAHEERERGVGSFTAAAVLLKLTGASRENDLQTNKDLLMKWLQSTESEWLLFGGILITSRTEMDLINFNVVSFEIPVFGNNEAGQLIMNIIGRSHYSTDEIAAAGELSKFVGGLALAVVILALNIRRRRCQIRQFCKLYEKNAGSFFEESKPSDLGPYYAHSLTTAWKVAFQSIGENALSLFGSISVLGPDNIPEELFETSGADFSDNLIELAVCFDEWNFEQTVHELIRAGLIRRSSEDMTLFVHRVIQLNFRSFLDHATFLKLLGATGALLARKFPPHKRASFRTYPELWAQGQRYIAHVVCTLSHISDVTAEGDTVPGREKFISCLAAAGRFLFDMGNYAEGLDLLKRSMQISVGHEDSFEYMLILNEIGNIYALQNKTSIAQQYLTSARDIGERILDPMDPLLAAVYNNFGNSLLSQVQTAEARAYYEKALNIYLSLPAESGKKDIVCIYQNIAIGYTMDGNHEQARPNLLKCRKLAIETFGEKTEFEAQSYYVEGQICEAKGAFTEAEKLYENSYQLFSNLAHMHPIVGAKLLRLGSLSIKQEDADKAVDYLKAALKLSQYNERTQGDKGDYARVLWKLSQALELKNEGFEARRLRQQAEGIRRAIQGSRFDELPATDDSYNILVAAYFRPTWSTRRDVQEWTHQDQSTWIRADKVTEGQIGMSLDDNNINYMRMRDHIPHVHCPVDIIMEGLAM</sequence>
<proteinExistence type="predicted"/>
<dbReference type="Gene3D" id="1.25.40.10">
    <property type="entry name" value="Tetratricopeptide repeat domain"/>
    <property type="match status" value="2"/>
</dbReference>
<evidence type="ECO:0000259" key="5">
    <source>
        <dbReference type="Pfam" id="PF25000"/>
    </source>
</evidence>
<dbReference type="Pfam" id="PF13424">
    <property type="entry name" value="TPR_12"/>
    <property type="match status" value="2"/>
</dbReference>
<dbReference type="InterPro" id="IPR056125">
    <property type="entry name" value="DUF7708"/>
</dbReference>
<dbReference type="EMBL" id="JAQJZL010000006">
    <property type="protein sequence ID" value="KAJ6039203.1"/>
    <property type="molecule type" value="Genomic_DNA"/>
</dbReference>
<accession>A0AAD6N869</accession>
<dbReference type="SUPFAM" id="SSF52540">
    <property type="entry name" value="P-loop containing nucleoside triphosphate hydrolases"/>
    <property type="match status" value="1"/>
</dbReference>
<comment type="caution">
    <text evidence="6">The sequence shown here is derived from an EMBL/GenBank/DDBJ whole genome shotgun (WGS) entry which is preliminary data.</text>
</comment>
<dbReference type="Pfam" id="PF24809">
    <property type="entry name" value="DUF7708"/>
    <property type="match status" value="1"/>
</dbReference>
<dbReference type="Gene3D" id="3.40.50.300">
    <property type="entry name" value="P-loop containing nucleotide triphosphate hydrolases"/>
    <property type="match status" value="1"/>
</dbReference>
<feature type="repeat" description="TPR" evidence="3">
    <location>
        <begin position="844"/>
        <end position="877"/>
    </location>
</feature>
<dbReference type="InterPro" id="IPR011990">
    <property type="entry name" value="TPR-like_helical_dom_sf"/>
</dbReference>
<name>A0AAD6N869_PENCN</name>
<dbReference type="AlphaFoldDB" id="A0AAD6N869"/>
<reference evidence="6" key="2">
    <citation type="submission" date="2023-01" db="EMBL/GenBank/DDBJ databases">
        <authorList>
            <person name="Petersen C."/>
        </authorList>
    </citation>
    <scope>NUCLEOTIDE SEQUENCE</scope>
    <source>
        <strain evidence="6">IBT 15450</strain>
    </source>
</reference>
<keyword evidence="7" id="KW-1185">Reference proteome</keyword>
<evidence type="ECO:0000259" key="4">
    <source>
        <dbReference type="Pfam" id="PF24809"/>
    </source>
</evidence>
<reference evidence="6" key="1">
    <citation type="journal article" date="2023" name="IMA Fungus">
        <title>Comparative genomic study of the Penicillium genus elucidates a diverse pangenome and 15 lateral gene transfer events.</title>
        <authorList>
            <person name="Petersen C."/>
            <person name="Sorensen T."/>
            <person name="Nielsen M.R."/>
            <person name="Sondergaard T.E."/>
            <person name="Sorensen J.L."/>
            <person name="Fitzpatrick D.A."/>
            <person name="Frisvad J.C."/>
            <person name="Nielsen K.L."/>
        </authorList>
    </citation>
    <scope>NUCLEOTIDE SEQUENCE</scope>
    <source>
        <strain evidence="6">IBT 15450</strain>
    </source>
</reference>
<feature type="domain" description="DUF7779" evidence="5">
    <location>
        <begin position="480"/>
        <end position="570"/>
    </location>
</feature>
<feature type="domain" description="DUF7708" evidence="4">
    <location>
        <begin position="95"/>
        <end position="210"/>
    </location>
</feature>